<keyword evidence="4 6" id="KW-1133">Transmembrane helix</keyword>
<keyword evidence="3 6" id="KW-0812">Transmembrane</keyword>
<dbReference type="Pfam" id="PF03669">
    <property type="entry name" value="ASTER"/>
    <property type="match status" value="1"/>
</dbReference>
<feature type="transmembrane region" description="Helical" evidence="6">
    <location>
        <begin position="53"/>
        <end position="70"/>
    </location>
</feature>
<evidence type="ECO:0000256" key="2">
    <source>
        <dbReference type="ARBA" id="ARBA00009066"/>
    </source>
</evidence>
<evidence type="ECO:0000313" key="7">
    <source>
        <dbReference type="EMBL" id="JAT69620.1"/>
    </source>
</evidence>
<protein>
    <recommendedName>
        <fullName evidence="8">Protein Asterix</fullName>
    </recommendedName>
</protein>
<dbReference type="GO" id="GO:0044183">
    <property type="term" value="F:protein folding chaperone"/>
    <property type="evidence" value="ECO:0007669"/>
    <property type="project" value="InterPro"/>
</dbReference>
<evidence type="ECO:0000256" key="5">
    <source>
        <dbReference type="ARBA" id="ARBA00023136"/>
    </source>
</evidence>
<dbReference type="PANTHER" id="PTHR13193">
    <property type="entry name" value="CGI-140"/>
    <property type="match status" value="1"/>
</dbReference>
<proteinExistence type="inferred from homology"/>
<accession>A0A1D1ZRP5</accession>
<comment type="subcellular location">
    <subcellularLocation>
        <location evidence="1">Membrane</location>
    </subcellularLocation>
</comment>
<comment type="similarity">
    <text evidence="2">Belongs to the Asterix family.</text>
</comment>
<name>A0A1D1ZRP5_AUXPR</name>
<dbReference type="EMBL" id="GDKF01009002">
    <property type="protein sequence ID" value="JAT69620.1"/>
    <property type="molecule type" value="Transcribed_RNA"/>
</dbReference>
<evidence type="ECO:0000256" key="3">
    <source>
        <dbReference type="ARBA" id="ARBA00022692"/>
    </source>
</evidence>
<evidence type="ECO:0000256" key="4">
    <source>
        <dbReference type="ARBA" id="ARBA00022989"/>
    </source>
</evidence>
<keyword evidence="5 6" id="KW-0472">Membrane</keyword>
<dbReference type="GO" id="GO:0005789">
    <property type="term" value="C:endoplasmic reticulum membrane"/>
    <property type="evidence" value="ECO:0007669"/>
    <property type="project" value="InterPro"/>
</dbReference>
<organism evidence="7">
    <name type="scientific">Auxenochlorella protothecoides</name>
    <name type="common">Green microalga</name>
    <name type="synonym">Chlorella protothecoides</name>
    <dbReference type="NCBI Taxonomy" id="3075"/>
    <lineage>
        <taxon>Eukaryota</taxon>
        <taxon>Viridiplantae</taxon>
        <taxon>Chlorophyta</taxon>
        <taxon>core chlorophytes</taxon>
        <taxon>Trebouxiophyceae</taxon>
        <taxon>Chlorellales</taxon>
        <taxon>Chlorellaceae</taxon>
        <taxon>Auxenochlorella</taxon>
    </lineage>
</organism>
<evidence type="ECO:0000256" key="1">
    <source>
        <dbReference type="ARBA" id="ARBA00004370"/>
    </source>
</evidence>
<gene>
    <name evidence="7" type="ORF">g.11590</name>
</gene>
<dbReference type="PANTHER" id="PTHR13193:SF0">
    <property type="entry name" value="PAT COMPLEX SUBUNIT ASTERIX"/>
    <property type="match status" value="1"/>
</dbReference>
<dbReference type="GO" id="GO:0045048">
    <property type="term" value="P:protein insertion into ER membrane"/>
    <property type="evidence" value="ECO:0007669"/>
    <property type="project" value="InterPro"/>
</dbReference>
<dbReference type="AlphaFoldDB" id="A0A1D1ZRP5"/>
<feature type="transmembrane region" description="Helical" evidence="6">
    <location>
        <begin position="76"/>
        <end position="94"/>
    </location>
</feature>
<sequence length="103" mass="11231">MPLQPKVAGDPRRPNDIVKYKRHVVKDDDLPDTYLMAALCLGMAALLLKGKMAAWTAIICILSSLANYGVKTDLKQLLSSSVFVLFGTGAVYLLPENAPKRSL</sequence>
<reference evidence="7" key="1">
    <citation type="submission" date="2015-08" db="EMBL/GenBank/DDBJ databases">
        <authorList>
            <person name="Babu N.S."/>
            <person name="Beckwith C.J."/>
            <person name="Beseler K.G."/>
            <person name="Brison A."/>
            <person name="Carone J.V."/>
            <person name="Caskin T.P."/>
            <person name="Diamond M."/>
            <person name="Durham M.E."/>
            <person name="Foxe J.M."/>
            <person name="Go M."/>
            <person name="Henderson B.A."/>
            <person name="Jones I.B."/>
            <person name="McGettigan J.A."/>
            <person name="Micheletti S.J."/>
            <person name="Nasrallah M.E."/>
            <person name="Ortiz D."/>
            <person name="Piller C.R."/>
            <person name="Privatt S.R."/>
            <person name="Schneider S.L."/>
            <person name="Sharp S."/>
            <person name="Smith T.C."/>
            <person name="Stanton J.D."/>
            <person name="Ullery H.E."/>
            <person name="Wilson R.J."/>
            <person name="Serrano M.G."/>
            <person name="Buck G."/>
            <person name="Lee V."/>
            <person name="Wang Y."/>
            <person name="Carvalho R."/>
            <person name="Voegtly L."/>
            <person name="Shi R."/>
            <person name="Duckworth R."/>
            <person name="Johnson A."/>
            <person name="Loviza R."/>
            <person name="Walstead R."/>
            <person name="Shah Z."/>
            <person name="Kiflezghi M."/>
            <person name="Wade K."/>
            <person name="Ball S.L."/>
            <person name="Bradley K.W."/>
            <person name="Asai D.J."/>
            <person name="Bowman C.A."/>
            <person name="Russell D.A."/>
            <person name="Pope W.H."/>
            <person name="Jacobs-Sera D."/>
            <person name="Hendrix R.W."/>
            <person name="Hatfull G.F."/>
        </authorList>
    </citation>
    <scope>NUCLEOTIDE SEQUENCE</scope>
</reference>
<evidence type="ECO:0008006" key="8">
    <source>
        <dbReference type="Google" id="ProtNLM"/>
    </source>
</evidence>
<dbReference type="InterPro" id="IPR005351">
    <property type="entry name" value="ASTER"/>
</dbReference>
<evidence type="ECO:0000256" key="6">
    <source>
        <dbReference type="SAM" id="Phobius"/>
    </source>
</evidence>